<evidence type="ECO:0008006" key="4">
    <source>
        <dbReference type="Google" id="ProtNLM"/>
    </source>
</evidence>
<dbReference type="OrthoDB" id="2122189at2759"/>
<evidence type="ECO:0000313" key="2">
    <source>
        <dbReference type="EMBL" id="KND02496.1"/>
    </source>
</evidence>
<dbReference type="Proteomes" id="UP000053201">
    <property type="component" value="Unassembled WGS sequence"/>
</dbReference>
<reference evidence="2 3" key="1">
    <citation type="submission" date="2009-08" db="EMBL/GenBank/DDBJ databases">
        <title>The Genome Sequence of Spizellomyces punctatus strain DAOM BR117.</title>
        <authorList>
            <consortium name="The Broad Institute Genome Sequencing Platform"/>
            <person name="Russ C."/>
            <person name="Cuomo C."/>
            <person name="Shea T."/>
            <person name="Young S.K."/>
            <person name="Zeng Q."/>
            <person name="Koehrsen M."/>
            <person name="Haas B."/>
            <person name="Borodovsky M."/>
            <person name="Guigo R."/>
            <person name="Alvarado L."/>
            <person name="Berlin A."/>
            <person name="Bochicchio J."/>
            <person name="Borenstein D."/>
            <person name="Chapman S."/>
            <person name="Chen Z."/>
            <person name="Engels R."/>
            <person name="Freedman E."/>
            <person name="Gellesch M."/>
            <person name="Goldberg J."/>
            <person name="Griggs A."/>
            <person name="Gujja S."/>
            <person name="Heiman D."/>
            <person name="Hepburn T."/>
            <person name="Howarth C."/>
            <person name="Jen D."/>
            <person name="Larson L."/>
            <person name="Lewis B."/>
            <person name="Mehta T."/>
            <person name="Park D."/>
            <person name="Pearson M."/>
            <person name="Roberts A."/>
            <person name="Saif S."/>
            <person name="Shenoy N."/>
            <person name="Sisk P."/>
            <person name="Stolte C."/>
            <person name="Sykes S."/>
            <person name="Thomson T."/>
            <person name="Walk T."/>
            <person name="White J."/>
            <person name="Yandava C."/>
            <person name="Burger G."/>
            <person name="Gray M.W."/>
            <person name="Holland P.W.H."/>
            <person name="King N."/>
            <person name="Lang F.B.F."/>
            <person name="Roger A.J."/>
            <person name="Ruiz-Trillo I."/>
            <person name="Lander E."/>
            <person name="Nusbaum C."/>
        </authorList>
    </citation>
    <scope>NUCLEOTIDE SEQUENCE [LARGE SCALE GENOMIC DNA]</scope>
    <source>
        <strain evidence="2 3">DAOM BR117</strain>
    </source>
</reference>
<sequence>MSESEDAATDEGPLPFELWDPYTPYYYESETYESANVAALIIVMVMLVSNLDKFLKMPKRSIKIALWTYYGIDLYLNFLSAMVYNPRLYYSYVYREVFDTKILYVLFAVQETLLSFMIYETIAPWISMYYGRWSYIGYVFMAIELALGEAVGAMLSKDAWNVNSEYDPSYWPLQLTWTALHVAFEIAVFLYLAWQFYSMRQLLADDGSQGRSLPAMILCSTGLRLLMCLGCEIVNIVYNVQVNDWTVRTPPALMVAANVTWSIRPMLLLTDMARAKALASTAEKDNTLPGQGSQSKGSGTCQVCGNNMDVKVLSSKPLKEHGSKDSASA</sequence>
<feature type="transmembrane region" description="Helical" evidence="1">
    <location>
        <begin position="135"/>
        <end position="155"/>
    </location>
</feature>
<feature type="transmembrane region" description="Helical" evidence="1">
    <location>
        <begin position="34"/>
        <end position="52"/>
    </location>
</feature>
<evidence type="ECO:0000256" key="1">
    <source>
        <dbReference type="SAM" id="Phobius"/>
    </source>
</evidence>
<name>A0A0L0HM35_SPIPD</name>
<dbReference type="InParanoid" id="A0A0L0HM35"/>
<feature type="transmembrane region" description="Helical" evidence="1">
    <location>
        <begin position="102"/>
        <end position="123"/>
    </location>
</feature>
<feature type="transmembrane region" description="Helical" evidence="1">
    <location>
        <begin position="64"/>
        <end position="82"/>
    </location>
</feature>
<keyword evidence="1" id="KW-0812">Transmembrane</keyword>
<keyword evidence="1" id="KW-0472">Membrane</keyword>
<dbReference type="GeneID" id="27686506"/>
<keyword evidence="3" id="KW-1185">Reference proteome</keyword>
<gene>
    <name evidence="2" type="ORF">SPPG_02955</name>
</gene>
<dbReference type="VEuPathDB" id="FungiDB:SPPG_02955"/>
<proteinExistence type="predicted"/>
<organism evidence="2 3">
    <name type="scientific">Spizellomyces punctatus (strain DAOM BR117)</name>
    <dbReference type="NCBI Taxonomy" id="645134"/>
    <lineage>
        <taxon>Eukaryota</taxon>
        <taxon>Fungi</taxon>
        <taxon>Fungi incertae sedis</taxon>
        <taxon>Chytridiomycota</taxon>
        <taxon>Chytridiomycota incertae sedis</taxon>
        <taxon>Chytridiomycetes</taxon>
        <taxon>Spizellomycetales</taxon>
        <taxon>Spizellomycetaceae</taxon>
        <taxon>Spizellomyces</taxon>
    </lineage>
</organism>
<keyword evidence="1" id="KW-1133">Transmembrane helix</keyword>
<feature type="transmembrane region" description="Helical" evidence="1">
    <location>
        <begin position="175"/>
        <end position="194"/>
    </location>
</feature>
<protein>
    <recommendedName>
        <fullName evidence="4">EXPERA domain-containing protein</fullName>
    </recommendedName>
</protein>
<dbReference type="EMBL" id="KQ257453">
    <property type="protein sequence ID" value="KND02496.1"/>
    <property type="molecule type" value="Genomic_DNA"/>
</dbReference>
<dbReference type="RefSeq" id="XP_016610535.1">
    <property type="nucleotide sequence ID" value="XM_016751242.1"/>
</dbReference>
<evidence type="ECO:0000313" key="3">
    <source>
        <dbReference type="Proteomes" id="UP000053201"/>
    </source>
</evidence>
<dbReference type="AlphaFoldDB" id="A0A0L0HM35"/>
<accession>A0A0L0HM35</accession>